<dbReference type="Pfam" id="PF13472">
    <property type="entry name" value="Lipase_GDSL_2"/>
    <property type="match status" value="1"/>
</dbReference>
<name>A0A0R2A6X4_9LACO</name>
<keyword evidence="1" id="KW-0472">Membrane</keyword>
<dbReference type="EMBL" id="AYYY01000005">
    <property type="protein sequence ID" value="KRM62527.1"/>
    <property type="molecule type" value="Genomic_DNA"/>
</dbReference>
<protein>
    <recommendedName>
        <fullName evidence="2">SGNH hydrolase-type esterase domain-containing protein</fullName>
    </recommendedName>
</protein>
<dbReference type="STRING" id="1423813.FC26_GL002101"/>
<dbReference type="Gene3D" id="3.40.50.1110">
    <property type="entry name" value="SGNH hydrolase"/>
    <property type="match status" value="1"/>
</dbReference>
<dbReference type="SUPFAM" id="SSF52266">
    <property type="entry name" value="SGNH hydrolase"/>
    <property type="match status" value="1"/>
</dbReference>
<evidence type="ECO:0000259" key="2">
    <source>
        <dbReference type="Pfam" id="PF13472"/>
    </source>
</evidence>
<keyword evidence="1" id="KW-1133">Transmembrane helix</keyword>
<dbReference type="Proteomes" id="UP000051733">
    <property type="component" value="Unassembled WGS sequence"/>
</dbReference>
<gene>
    <name evidence="3" type="ORF">FC26_GL002101</name>
</gene>
<dbReference type="AlphaFoldDB" id="A0A0R2A6X4"/>
<dbReference type="InterPro" id="IPR036514">
    <property type="entry name" value="SGNH_hydro_sf"/>
</dbReference>
<dbReference type="InterPro" id="IPR013830">
    <property type="entry name" value="SGNH_hydro"/>
</dbReference>
<feature type="domain" description="SGNH hydrolase-type esterase" evidence="2">
    <location>
        <begin position="78"/>
        <end position="311"/>
    </location>
</feature>
<dbReference type="InterPro" id="IPR051532">
    <property type="entry name" value="Ester_Hydrolysis_Enzymes"/>
</dbReference>
<dbReference type="PATRIC" id="fig|1423813.3.peg.2138"/>
<keyword evidence="1" id="KW-0812">Transmembrane</keyword>
<dbReference type="PANTHER" id="PTHR30383">
    <property type="entry name" value="THIOESTERASE 1/PROTEASE 1/LYSOPHOSPHOLIPASE L1"/>
    <property type="match status" value="1"/>
</dbReference>
<evidence type="ECO:0000313" key="3">
    <source>
        <dbReference type="EMBL" id="KRM62527.1"/>
    </source>
</evidence>
<accession>A0A0R2A6X4</accession>
<evidence type="ECO:0000256" key="1">
    <source>
        <dbReference type="SAM" id="Phobius"/>
    </source>
</evidence>
<dbReference type="CDD" id="cd04506">
    <property type="entry name" value="SGNH_hydrolase_YpmR_like"/>
    <property type="match status" value="1"/>
</dbReference>
<reference evidence="3 4" key="1">
    <citation type="journal article" date="2015" name="Genome Announc.">
        <title>Expanding the biotechnology potential of lactobacilli through comparative genomics of 213 strains and associated genera.</title>
        <authorList>
            <person name="Sun Z."/>
            <person name="Harris H.M."/>
            <person name="McCann A."/>
            <person name="Guo C."/>
            <person name="Argimon S."/>
            <person name="Zhang W."/>
            <person name="Yang X."/>
            <person name="Jeffery I.B."/>
            <person name="Cooney J.C."/>
            <person name="Kagawa T.F."/>
            <person name="Liu W."/>
            <person name="Song Y."/>
            <person name="Salvetti E."/>
            <person name="Wrobel A."/>
            <person name="Rasinkangas P."/>
            <person name="Parkhill J."/>
            <person name="Rea M.C."/>
            <person name="O'Sullivan O."/>
            <person name="Ritari J."/>
            <person name="Douillard F.P."/>
            <person name="Paul Ross R."/>
            <person name="Yang R."/>
            <person name="Briner A.E."/>
            <person name="Felis G.E."/>
            <person name="de Vos W.M."/>
            <person name="Barrangou R."/>
            <person name="Klaenhammer T.R."/>
            <person name="Caufield P.W."/>
            <person name="Cui Y."/>
            <person name="Zhang H."/>
            <person name="O'Toole P.W."/>
        </authorList>
    </citation>
    <scope>NUCLEOTIDE SEQUENCE [LARGE SCALE GENOMIC DNA]</scope>
    <source>
        <strain evidence="3 4">DSM 20634</strain>
    </source>
</reference>
<comment type="caution">
    <text evidence="3">The sequence shown here is derived from an EMBL/GenBank/DDBJ whole genome shotgun (WGS) entry which is preliminary data.</text>
</comment>
<sequence>MIKADANYLLAAFLNTLGVFNLRKAVIKILIVIVVLAAGSGGLLLWQQHQSPARQSTEKAAPLVHKKTQIKKNVNLIALGDSLTQGVGDQKKNGGYVGIIKSKIEKNYNTTVHTSNYGVAGDRSDQILSRLKSEKNFQSQLKSADVIVMTVGGNDLMQSLQKNIFVANQSEFTRNMNQANQKYVTKLTKLFKAVRHYNPHAPIFLFSVYNPFYVYFANVDTITASVNSWNQVTKEKMDNYGPSYFVDINNLMSHGQYTTKKAQQQLIKQDKQANTGATSQKQAIKVMSEKNHNLNDYISTDDNFHPNHLGYIKMSDQLFKTMQHHISWIREGNE</sequence>
<dbReference type="GO" id="GO:0004622">
    <property type="term" value="F:phosphatidylcholine lysophospholipase activity"/>
    <property type="evidence" value="ECO:0007669"/>
    <property type="project" value="TreeGrafter"/>
</dbReference>
<proteinExistence type="predicted"/>
<organism evidence="3 4">
    <name type="scientific">Paucilactobacillus vaccinostercus DSM 20634</name>
    <dbReference type="NCBI Taxonomy" id="1423813"/>
    <lineage>
        <taxon>Bacteria</taxon>
        <taxon>Bacillati</taxon>
        <taxon>Bacillota</taxon>
        <taxon>Bacilli</taxon>
        <taxon>Lactobacillales</taxon>
        <taxon>Lactobacillaceae</taxon>
        <taxon>Paucilactobacillus</taxon>
    </lineage>
</organism>
<evidence type="ECO:0000313" key="4">
    <source>
        <dbReference type="Proteomes" id="UP000051733"/>
    </source>
</evidence>
<dbReference type="PANTHER" id="PTHR30383:SF27">
    <property type="entry name" value="SPORE GERMINATION LIPASE LIPC"/>
    <property type="match status" value="1"/>
</dbReference>
<feature type="transmembrane region" description="Helical" evidence="1">
    <location>
        <begin position="29"/>
        <end position="46"/>
    </location>
</feature>
<keyword evidence="4" id="KW-1185">Reference proteome</keyword>